<name>A0ABD1S465_9LAMI</name>
<proteinExistence type="predicted"/>
<dbReference type="Proteomes" id="UP001604277">
    <property type="component" value="Unassembled WGS sequence"/>
</dbReference>
<evidence type="ECO:0000313" key="2">
    <source>
        <dbReference type="Proteomes" id="UP001604277"/>
    </source>
</evidence>
<evidence type="ECO:0000313" key="1">
    <source>
        <dbReference type="EMBL" id="KAL2494079.1"/>
    </source>
</evidence>
<accession>A0ABD1S465</accession>
<gene>
    <name evidence="1" type="ORF">Fot_37836</name>
</gene>
<dbReference type="AlphaFoldDB" id="A0ABD1S465"/>
<protein>
    <submittedName>
        <fullName evidence="1">Uncharacterized protein</fullName>
    </submittedName>
</protein>
<comment type="caution">
    <text evidence="1">The sequence shown here is derived from an EMBL/GenBank/DDBJ whole genome shotgun (WGS) entry which is preliminary data.</text>
</comment>
<dbReference type="EMBL" id="JBFOLJ010000011">
    <property type="protein sequence ID" value="KAL2494079.1"/>
    <property type="molecule type" value="Genomic_DNA"/>
</dbReference>
<organism evidence="1 2">
    <name type="scientific">Forsythia ovata</name>
    <dbReference type="NCBI Taxonomy" id="205694"/>
    <lineage>
        <taxon>Eukaryota</taxon>
        <taxon>Viridiplantae</taxon>
        <taxon>Streptophyta</taxon>
        <taxon>Embryophyta</taxon>
        <taxon>Tracheophyta</taxon>
        <taxon>Spermatophyta</taxon>
        <taxon>Magnoliopsida</taxon>
        <taxon>eudicotyledons</taxon>
        <taxon>Gunneridae</taxon>
        <taxon>Pentapetalae</taxon>
        <taxon>asterids</taxon>
        <taxon>lamiids</taxon>
        <taxon>Lamiales</taxon>
        <taxon>Oleaceae</taxon>
        <taxon>Forsythieae</taxon>
        <taxon>Forsythia</taxon>
    </lineage>
</organism>
<sequence length="150" mass="16791">MAAQILEMQRQQAAQTAALNAYSQRGFIPSAPQVYPQYPIEDVLERCLEQKPRDYNALVDIMKEEIYEEMVQARGSHAQQHYNQGGQANVKPSYGVVRNQTRHRQESSMRPFPWMGSSYATKIIEAIPNLYAGLNALTSVISAGEVGSSK</sequence>
<reference evidence="2" key="1">
    <citation type="submission" date="2024-07" db="EMBL/GenBank/DDBJ databases">
        <title>Two chromosome-level genome assemblies of Korean endemic species Abeliophyllum distichum and Forsythia ovata (Oleaceae).</title>
        <authorList>
            <person name="Jang H."/>
        </authorList>
    </citation>
    <scope>NUCLEOTIDE SEQUENCE [LARGE SCALE GENOMIC DNA]</scope>
</reference>
<keyword evidence="2" id="KW-1185">Reference proteome</keyword>